<organism evidence="1">
    <name type="scientific">Solanum chilense</name>
    <name type="common">Tomato</name>
    <name type="synonym">Lycopersicon chilense</name>
    <dbReference type="NCBI Taxonomy" id="4083"/>
    <lineage>
        <taxon>Eukaryota</taxon>
        <taxon>Viridiplantae</taxon>
        <taxon>Streptophyta</taxon>
        <taxon>Embryophyta</taxon>
        <taxon>Tracheophyta</taxon>
        <taxon>Spermatophyta</taxon>
        <taxon>Magnoliopsida</taxon>
        <taxon>eudicotyledons</taxon>
        <taxon>Gunneridae</taxon>
        <taxon>Pentapetalae</taxon>
        <taxon>asterids</taxon>
        <taxon>lamiids</taxon>
        <taxon>Solanales</taxon>
        <taxon>Solanaceae</taxon>
        <taxon>Solanoideae</taxon>
        <taxon>Solaneae</taxon>
        <taxon>Solanum</taxon>
        <taxon>Solanum subgen. Lycopersicon</taxon>
    </lineage>
</organism>
<gene>
    <name evidence="1" type="ORF">EJD97_011087</name>
</gene>
<dbReference type="AlphaFoldDB" id="A0A6N2BG47"/>
<accession>A0A6N2BG47</accession>
<name>A0A6N2BG47_SOLCI</name>
<reference evidence="1" key="1">
    <citation type="submission" date="2019-05" db="EMBL/GenBank/DDBJ databases">
        <title>The de novo reference genome and transcriptome assemblies of the wild tomato species Solanum chilense.</title>
        <authorList>
            <person name="Stam R."/>
            <person name="Nosenko T."/>
            <person name="Hoerger A.C."/>
            <person name="Stephan W."/>
            <person name="Seidel M.A."/>
            <person name="Kuhn J.M.M."/>
            <person name="Haberer G."/>
            <person name="Tellier A."/>
        </authorList>
    </citation>
    <scope>NUCLEOTIDE SEQUENCE</scope>
    <source>
        <tissue evidence="1">Mature leaves</tissue>
    </source>
</reference>
<evidence type="ECO:0000313" key="1">
    <source>
        <dbReference type="EMBL" id="TMW93846.1"/>
    </source>
</evidence>
<proteinExistence type="predicted"/>
<protein>
    <submittedName>
        <fullName evidence="1">Uncharacterized protein</fullName>
    </submittedName>
</protein>
<comment type="caution">
    <text evidence="1">The sequence shown here is derived from an EMBL/GenBank/DDBJ whole genome shotgun (WGS) entry which is preliminary data.</text>
</comment>
<sequence>MAGGNAELKERMTRLEALIGATNDGENLVYLVTQVQRMSAELTLTKEVLNEKVLMLDAEYETKHDTTQQEMEVVRREKEDIHGEVFLLRWALQETIDP</sequence>
<dbReference type="EMBL" id="RXGB01002809">
    <property type="protein sequence ID" value="TMW93846.1"/>
    <property type="molecule type" value="Genomic_DNA"/>
</dbReference>